<reference evidence="6 7" key="1">
    <citation type="submission" date="2021-01" db="EMBL/GenBank/DDBJ databases">
        <title>FDA dAtabase for Regulatory Grade micrObial Sequences (FDA-ARGOS): Supporting development and validation of Infectious Disease Dx tests.</title>
        <authorList>
            <person name="Nelson B."/>
            <person name="Plummer A."/>
            <person name="Tallon L."/>
            <person name="Sadzewicz L."/>
            <person name="Zhao X."/>
            <person name="Boylan J."/>
            <person name="Ott S."/>
            <person name="Bowen H."/>
            <person name="Vavikolanu K."/>
            <person name="Mehta A."/>
            <person name="Aluvathingal J."/>
            <person name="Nadendla S."/>
            <person name="Myers T."/>
            <person name="Yan Y."/>
            <person name="Sichtig H."/>
        </authorList>
    </citation>
    <scope>NUCLEOTIDE SEQUENCE [LARGE SCALE GENOMIC DNA]</scope>
    <source>
        <strain evidence="6 7">FDAARGOS_1161</strain>
    </source>
</reference>
<dbReference type="Gene3D" id="3.90.550.10">
    <property type="entry name" value="Spore Coat Polysaccharide Biosynthesis Protein SpsA, Chain A"/>
    <property type="match status" value="1"/>
</dbReference>
<dbReference type="GO" id="GO:0016757">
    <property type="term" value="F:glycosyltransferase activity"/>
    <property type="evidence" value="ECO:0007669"/>
    <property type="project" value="UniProtKB-KW"/>
</dbReference>
<evidence type="ECO:0000256" key="4">
    <source>
        <dbReference type="ARBA" id="ARBA00022679"/>
    </source>
</evidence>
<dbReference type="CDD" id="cd02440">
    <property type="entry name" value="AdoMet_MTases"/>
    <property type="match status" value="1"/>
</dbReference>
<dbReference type="PANTHER" id="PTHR43179:SF12">
    <property type="entry name" value="GALACTOFURANOSYLTRANSFERASE GLFT2"/>
    <property type="match status" value="1"/>
</dbReference>
<dbReference type="EMBL" id="CP068053">
    <property type="protein sequence ID" value="QQT01848.1"/>
    <property type="molecule type" value="Genomic_DNA"/>
</dbReference>
<dbReference type="KEGG" id="ppsr:I6J18_08375"/>
<feature type="domain" description="Glycosyltransferase 2-like" evidence="5">
    <location>
        <begin position="4"/>
        <end position="170"/>
    </location>
</feature>
<evidence type="ECO:0000313" key="7">
    <source>
        <dbReference type="Proteomes" id="UP000595254"/>
    </source>
</evidence>
<dbReference type="Pfam" id="PF00535">
    <property type="entry name" value="Glycos_transf_2"/>
    <property type="match status" value="1"/>
</dbReference>
<dbReference type="AlphaFoldDB" id="A0A974NQ36"/>
<dbReference type="PANTHER" id="PTHR43179">
    <property type="entry name" value="RHAMNOSYLTRANSFERASE WBBL"/>
    <property type="match status" value="1"/>
</dbReference>
<keyword evidence="3" id="KW-0328">Glycosyltransferase</keyword>
<accession>A0A974NQ36</accession>
<organism evidence="6 7">
    <name type="scientific">Peribacillus psychrosaccharolyticus</name>
    <name type="common">Bacillus psychrosaccharolyticus</name>
    <dbReference type="NCBI Taxonomy" id="1407"/>
    <lineage>
        <taxon>Bacteria</taxon>
        <taxon>Bacillati</taxon>
        <taxon>Bacillota</taxon>
        <taxon>Bacilli</taxon>
        <taxon>Bacillales</taxon>
        <taxon>Bacillaceae</taxon>
        <taxon>Peribacillus</taxon>
    </lineage>
</organism>
<comment type="similarity">
    <text evidence="2">Belongs to the glycosyltransferase 2 family.</text>
</comment>
<evidence type="ECO:0000256" key="2">
    <source>
        <dbReference type="ARBA" id="ARBA00006739"/>
    </source>
</evidence>
<name>A0A974NQ36_PERPY</name>
<sequence length="455" mass="50941">MKTSIILLTHNQIDYTKKCLDSIRTHTHDYEIIVVDNGSEDETVAYLSEQDDITVIENKENVGFAKGNNLGVQKATGDIILFLNNDTVVTPGWLDSIINTLYSNDKIGIVGPVSNNISGNQRISVTYNQDTLEGLEDFAADYVKERIGEKKKVLRLVGFALACKKKVLDEIGLFDESFGIGNYEDDDLCMRALREGYELYIAQDSYVHHYGSVTFKNSSINFNQLMYTNKSKLYEKWGFNANSYTFSRPEVLNLIPTHSKRVLELGCGMGAMAIDLKEKYNCEVIGIEVDSNLAEFAKHNLDTVYSADVEDFDLSKLGTFDCIVCADVLEHLRDPWKIVKDLTALLNDGGQLVISLPNIANIEIIKELMQADFSYRDAGLLDRTHLRFFTRKTLHTLFPENLVIKILSGTTIGYSEADHLLAANLGPIGKAFGLDTDSLATDAFIYQFLIVAEKV</sequence>
<dbReference type="InterPro" id="IPR001173">
    <property type="entry name" value="Glyco_trans_2-like"/>
</dbReference>
<protein>
    <submittedName>
        <fullName evidence="6">Glycosyltransferase</fullName>
    </submittedName>
</protein>
<proteinExistence type="inferred from homology"/>
<dbReference type="RefSeq" id="WP_040373366.1">
    <property type="nucleotide sequence ID" value="NZ_CP068053.1"/>
</dbReference>
<gene>
    <name evidence="6" type="ORF">I6J18_08375</name>
</gene>
<dbReference type="InterPro" id="IPR029063">
    <property type="entry name" value="SAM-dependent_MTases_sf"/>
</dbReference>
<dbReference type="SUPFAM" id="SSF53335">
    <property type="entry name" value="S-adenosyl-L-methionine-dependent methyltransferases"/>
    <property type="match status" value="1"/>
</dbReference>
<dbReference type="Gene3D" id="3.40.50.150">
    <property type="entry name" value="Vaccinia Virus protein VP39"/>
    <property type="match status" value="1"/>
</dbReference>
<dbReference type="CDD" id="cd04186">
    <property type="entry name" value="GT_2_like_c"/>
    <property type="match status" value="1"/>
</dbReference>
<keyword evidence="4" id="KW-0808">Transferase</keyword>
<comment type="pathway">
    <text evidence="1">Cell wall biogenesis; cell wall polysaccharide biosynthesis.</text>
</comment>
<dbReference type="Pfam" id="PF13489">
    <property type="entry name" value="Methyltransf_23"/>
    <property type="match status" value="1"/>
</dbReference>
<evidence type="ECO:0000313" key="6">
    <source>
        <dbReference type="EMBL" id="QQT01848.1"/>
    </source>
</evidence>
<dbReference type="InterPro" id="IPR029044">
    <property type="entry name" value="Nucleotide-diphossugar_trans"/>
</dbReference>
<evidence type="ECO:0000256" key="1">
    <source>
        <dbReference type="ARBA" id="ARBA00004776"/>
    </source>
</evidence>
<keyword evidence="7" id="KW-1185">Reference proteome</keyword>
<evidence type="ECO:0000259" key="5">
    <source>
        <dbReference type="Pfam" id="PF00535"/>
    </source>
</evidence>
<dbReference type="Proteomes" id="UP000595254">
    <property type="component" value="Chromosome"/>
</dbReference>
<evidence type="ECO:0000256" key="3">
    <source>
        <dbReference type="ARBA" id="ARBA00022676"/>
    </source>
</evidence>
<dbReference type="SUPFAM" id="SSF53448">
    <property type="entry name" value="Nucleotide-diphospho-sugar transferases"/>
    <property type="match status" value="1"/>
</dbReference>